<name>A0A8T0FYT6_ARGBR</name>
<evidence type="ECO:0000313" key="2">
    <source>
        <dbReference type="Proteomes" id="UP000807504"/>
    </source>
</evidence>
<accession>A0A8T0FYT6</accession>
<protein>
    <submittedName>
        <fullName evidence="1">Uncharacterized protein</fullName>
    </submittedName>
</protein>
<reference evidence="1" key="1">
    <citation type="journal article" date="2020" name="bioRxiv">
        <title>Chromosome-level reference genome of the European wasp spider Argiope bruennichi: a resource for studies on range expansion and evolutionary adaptation.</title>
        <authorList>
            <person name="Sheffer M.M."/>
            <person name="Hoppe A."/>
            <person name="Krehenwinkel H."/>
            <person name="Uhl G."/>
            <person name="Kuss A.W."/>
            <person name="Jensen L."/>
            <person name="Jensen C."/>
            <person name="Gillespie R.G."/>
            <person name="Hoff K.J."/>
            <person name="Prost S."/>
        </authorList>
    </citation>
    <scope>NUCLEOTIDE SEQUENCE</scope>
</reference>
<proteinExistence type="predicted"/>
<sequence>MQVDFYNDEFHTSQFRDTPCPIDKTILDSRSLLFPNLLHSLLPSLSSLSIQLIHIYLRTIRDCIYKDLLECSEEYNIICLGISTAWKFCIKFQVVFDTGTVQCTVNMKRMDGLPFPLKILWLPFLCHEEGIQFVFKF</sequence>
<dbReference type="Proteomes" id="UP000807504">
    <property type="component" value="Unassembled WGS sequence"/>
</dbReference>
<gene>
    <name evidence="1" type="ORF">HNY73_003275</name>
</gene>
<dbReference type="AlphaFoldDB" id="A0A8T0FYT6"/>
<organism evidence="1 2">
    <name type="scientific">Argiope bruennichi</name>
    <name type="common">Wasp spider</name>
    <name type="synonym">Aranea bruennichi</name>
    <dbReference type="NCBI Taxonomy" id="94029"/>
    <lineage>
        <taxon>Eukaryota</taxon>
        <taxon>Metazoa</taxon>
        <taxon>Ecdysozoa</taxon>
        <taxon>Arthropoda</taxon>
        <taxon>Chelicerata</taxon>
        <taxon>Arachnida</taxon>
        <taxon>Araneae</taxon>
        <taxon>Araneomorphae</taxon>
        <taxon>Entelegynae</taxon>
        <taxon>Araneoidea</taxon>
        <taxon>Araneidae</taxon>
        <taxon>Argiope</taxon>
    </lineage>
</organism>
<dbReference type="EMBL" id="JABXBU010000002">
    <property type="protein sequence ID" value="KAF8795425.1"/>
    <property type="molecule type" value="Genomic_DNA"/>
</dbReference>
<keyword evidence="2" id="KW-1185">Reference proteome</keyword>
<comment type="caution">
    <text evidence="1">The sequence shown here is derived from an EMBL/GenBank/DDBJ whole genome shotgun (WGS) entry which is preliminary data.</text>
</comment>
<reference evidence="1" key="2">
    <citation type="submission" date="2020-06" db="EMBL/GenBank/DDBJ databases">
        <authorList>
            <person name="Sheffer M."/>
        </authorList>
    </citation>
    <scope>NUCLEOTIDE SEQUENCE</scope>
</reference>
<evidence type="ECO:0000313" key="1">
    <source>
        <dbReference type="EMBL" id="KAF8795425.1"/>
    </source>
</evidence>